<dbReference type="InterPro" id="IPR036661">
    <property type="entry name" value="Luciferase-like_sf"/>
</dbReference>
<organism evidence="3 4">
    <name type="scientific">Streptomyces violaceusniger</name>
    <dbReference type="NCBI Taxonomy" id="68280"/>
    <lineage>
        <taxon>Bacteria</taxon>
        <taxon>Bacillati</taxon>
        <taxon>Actinomycetota</taxon>
        <taxon>Actinomycetes</taxon>
        <taxon>Kitasatosporales</taxon>
        <taxon>Streptomycetaceae</taxon>
        <taxon>Streptomyces</taxon>
        <taxon>Streptomyces violaceusniger group</taxon>
    </lineage>
</organism>
<reference evidence="3 4" key="1">
    <citation type="journal article" date="2020" name="Int. J. Syst. Evol. Microbiol.">
        <title>Reclassification of Streptomyces castelarensis and Streptomyces sporoclivatus as later heterotypic synonyms of Streptomyces antimycoticus.</title>
        <authorList>
            <person name="Komaki H."/>
            <person name="Tamura T."/>
        </authorList>
    </citation>
    <scope>NUCLEOTIDE SEQUENCE [LARGE SCALE GENOMIC DNA]</scope>
    <source>
        <strain evidence="3 4">NBRC 13459</strain>
    </source>
</reference>
<name>A0A4D4L3A6_STRVO</name>
<dbReference type="SUPFAM" id="SSF51679">
    <property type="entry name" value="Bacterial luciferase-like"/>
    <property type="match status" value="1"/>
</dbReference>
<protein>
    <submittedName>
        <fullName evidence="3">LLM class F420-dependent oxidoreductase</fullName>
    </submittedName>
</protein>
<sequence length="368" mass="39878">MCGPGPYSPAGVRLTCRQPPFSTLSGGTRGLDMRLGLALGYWGRGPDPGHLELAQEAERLGYHSVWTAESWGSDAFTPLTWLAAHTTRIALGTAVAQMAARTPTATAMQALTLDHLSGGRMMLGLGLSGPQVVEGWYGRPFPKSPLTATREYVEVIRQVLNREAPVRLDGRYHPHPYAGPDATGLGKPLKPIVHPLRADLPVLLGAEGPKNIAQTVRIADGWLPLYWSPSRTDLYQATLAEARDGFVVAPMTQVRVCADVAEGLKPVKAMLGFYIGGMGHAARNFHADLMARFGYEAEARRVQELFLAGRRAEAIEAVPDAFADEISLVGPRERIAERLELWRKGPITDLLALAPDVRTLRVLAELAG</sequence>
<gene>
    <name evidence="3" type="ORF">SVIO_038000</name>
</gene>
<proteinExistence type="predicted"/>
<dbReference type="AlphaFoldDB" id="A0A4D4L3A6"/>
<feature type="domain" description="Luciferase-like" evidence="2">
    <location>
        <begin position="50"/>
        <end position="345"/>
    </location>
</feature>
<dbReference type="InterPro" id="IPR019951">
    <property type="entry name" value="F420_OxRdatse_Rv3520c_pred"/>
</dbReference>
<evidence type="ECO:0000259" key="2">
    <source>
        <dbReference type="Pfam" id="PF00296"/>
    </source>
</evidence>
<dbReference type="CDD" id="cd01097">
    <property type="entry name" value="Tetrahydromethanopterin_reductase"/>
    <property type="match status" value="1"/>
</dbReference>
<dbReference type="PANTHER" id="PTHR43244:SF1">
    <property type="entry name" value="5,10-METHYLENETETRAHYDROMETHANOPTERIN REDUCTASE"/>
    <property type="match status" value="1"/>
</dbReference>
<evidence type="ECO:0000256" key="1">
    <source>
        <dbReference type="ARBA" id="ARBA00023002"/>
    </source>
</evidence>
<dbReference type="PANTHER" id="PTHR43244">
    <property type="match status" value="1"/>
</dbReference>
<dbReference type="GO" id="GO:0016705">
    <property type="term" value="F:oxidoreductase activity, acting on paired donors, with incorporation or reduction of molecular oxygen"/>
    <property type="evidence" value="ECO:0007669"/>
    <property type="project" value="InterPro"/>
</dbReference>
<keyword evidence="4" id="KW-1185">Reference proteome</keyword>
<evidence type="ECO:0000313" key="3">
    <source>
        <dbReference type="EMBL" id="GDY53177.1"/>
    </source>
</evidence>
<accession>A0A4D4L3A6</accession>
<dbReference type="Proteomes" id="UP000301309">
    <property type="component" value="Unassembled WGS sequence"/>
</dbReference>
<dbReference type="InterPro" id="IPR050564">
    <property type="entry name" value="F420-G6PD/mer"/>
</dbReference>
<keyword evidence="1" id="KW-0560">Oxidoreductase</keyword>
<dbReference type="NCBIfam" id="TIGR03559">
    <property type="entry name" value="F420_Rv3520c"/>
    <property type="match status" value="1"/>
</dbReference>
<dbReference type="Gene3D" id="3.20.20.30">
    <property type="entry name" value="Luciferase-like domain"/>
    <property type="match status" value="1"/>
</dbReference>
<comment type="caution">
    <text evidence="3">The sequence shown here is derived from an EMBL/GenBank/DDBJ whole genome shotgun (WGS) entry which is preliminary data.</text>
</comment>
<dbReference type="Pfam" id="PF00296">
    <property type="entry name" value="Bac_luciferase"/>
    <property type="match status" value="1"/>
</dbReference>
<dbReference type="InterPro" id="IPR011251">
    <property type="entry name" value="Luciferase-like_dom"/>
</dbReference>
<dbReference type="EMBL" id="BJHW01000001">
    <property type="protein sequence ID" value="GDY53177.1"/>
    <property type="molecule type" value="Genomic_DNA"/>
</dbReference>
<evidence type="ECO:0000313" key="4">
    <source>
        <dbReference type="Proteomes" id="UP000301309"/>
    </source>
</evidence>